<dbReference type="AlphaFoldDB" id="A0A084AX79"/>
<evidence type="ECO:0000256" key="2">
    <source>
        <dbReference type="SAM" id="Phobius"/>
    </source>
</evidence>
<accession>A0A084AX79</accession>
<feature type="transmembrane region" description="Helical" evidence="2">
    <location>
        <begin position="338"/>
        <end position="356"/>
    </location>
</feature>
<evidence type="ECO:0000313" key="5">
    <source>
        <dbReference type="Proteomes" id="UP000028045"/>
    </source>
</evidence>
<gene>
    <name evidence="4" type="ORF">S7711_09008</name>
</gene>
<dbReference type="GO" id="GO:0008270">
    <property type="term" value="F:zinc ion binding"/>
    <property type="evidence" value="ECO:0007669"/>
    <property type="project" value="InterPro"/>
</dbReference>
<dbReference type="PANTHER" id="PTHR38111">
    <property type="entry name" value="ZN(2)-C6 FUNGAL-TYPE DOMAIN-CONTAINING PROTEIN-RELATED"/>
    <property type="match status" value="1"/>
</dbReference>
<keyword evidence="2" id="KW-0472">Membrane</keyword>
<feature type="domain" description="Zn(2)-C6 fungal-type" evidence="3">
    <location>
        <begin position="9"/>
        <end position="39"/>
    </location>
</feature>
<proteinExistence type="predicted"/>
<dbReference type="InterPro" id="IPR053178">
    <property type="entry name" value="Osmoadaptation_assoc"/>
</dbReference>
<sequence length="470" mass="52786">MPGVPSGRGCEACRKQKKKCDQAKPKCARCARLNIPCVDCGKQRYKFKESNLVHKQNQSPPQAAVATGSTSTSASALVFLHRPSNQADLSTLEYISLFQVDDLRYDPSCYGMFLRKIPSRMGRSETLDASAVAVSKSLRAYQRKNIDAETLSTYVRAIRILRGTLQDPVRANTVDTLLSIYMVMICQGWLGQEIGPTRSHGDGIAAILNAAVEYELLPSLGFEIAYSMALTVIFESIANPRIPMEPWLTRVIDQYAKNGEVMRDCDETLRLVRIARIPKFVREPLEHIEEIKDTYKIVQSDFTSAYERLVRVTEFCNNLGKGKRSITSLRILVGYQTAYGIFLIVGLLLGSIVLAYDSENTVIKEELAKYRREAVSLAHVAMEHRPLGGSHACLALAVAWAMSDDVDEQTEIWLLVEDFMKDFPQESWQDRGLWLRRRIETIRLHQQASPKDHLDVASDPVADSCVCTVM</sequence>
<keyword evidence="5" id="KW-1185">Reference proteome</keyword>
<dbReference type="HOGENOM" id="CLU_019524_2_0_1"/>
<dbReference type="Gene3D" id="4.10.240.10">
    <property type="entry name" value="Zn(2)-C6 fungal-type DNA-binding domain"/>
    <property type="match status" value="1"/>
</dbReference>
<protein>
    <recommendedName>
        <fullName evidence="3">Zn(2)-C6 fungal-type domain-containing protein</fullName>
    </recommendedName>
</protein>
<evidence type="ECO:0000259" key="3">
    <source>
        <dbReference type="PROSITE" id="PS50048"/>
    </source>
</evidence>
<keyword evidence="2" id="KW-0812">Transmembrane</keyword>
<name>A0A084AX79_STACB</name>
<evidence type="ECO:0000256" key="1">
    <source>
        <dbReference type="ARBA" id="ARBA00023242"/>
    </source>
</evidence>
<dbReference type="SMART" id="SM00066">
    <property type="entry name" value="GAL4"/>
    <property type="match status" value="1"/>
</dbReference>
<dbReference type="PROSITE" id="PS00463">
    <property type="entry name" value="ZN2_CY6_FUNGAL_1"/>
    <property type="match status" value="1"/>
</dbReference>
<dbReference type="EMBL" id="KL648504">
    <property type="protein sequence ID" value="KEY69908.1"/>
    <property type="molecule type" value="Genomic_DNA"/>
</dbReference>
<dbReference type="Pfam" id="PF00172">
    <property type="entry name" value="Zn_clus"/>
    <property type="match status" value="1"/>
</dbReference>
<dbReference type="InterPro" id="IPR001138">
    <property type="entry name" value="Zn2Cys6_DnaBD"/>
</dbReference>
<dbReference type="PROSITE" id="PS50048">
    <property type="entry name" value="ZN2_CY6_FUNGAL_2"/>
    <property type="match status" value="1"/>
</dbReference>
<dbReference type="InterPro" id="IPR036864">
    <property type="entry name" value="Zn2-C6_fun-type_DNA-bd_sf"/>
</dbReference>
<dbReference type="GO" id="GO:0000981">
    <property type="term" value="F:DNA-binding transcription factor activity, RNA polymerase II-specific"/>
    <property type="evidence" value="ECO:0007669"/>
    <property type="project" value="InterPro"/>
</dbReference>
<dbReference type="Proteomes" id="UP000028045">
    <property type="component" value="Unassembled WGS sequence"/>
</dbReference>
<dbReference type="CDD" id="cd00067">
    <property type="entry name" value="GAL4"/>
    <property type="match status" value="1"/>
</dbReference>
<keyword evidence="1" id="KW-0539">Nucleus</keyword>
<dbReference type="SUPFAM" id="SSF57701">
    <property type="entry name" value="Zn2/Cys6 DNA-binding domain"/>
    <property type="match status" value="1"/>
</dbReference>
<evidence type="ECO:0000313" key="4">
    <source>
        <dbReference type="EMBL" id="KEY69908.1"/>
    </source>
</evidence>
<dbReference type="OrthoDB" id="4314040at2759"/>
<dbReference type="PANTHER" id="PTHR38111:SF11">
    <property type="entry name" value="TRANSCRIPTION FACTOR DOMAIN-CONTAINING PROTEIN-RELATED"/>
    <property type="match status" value="1"/>
</dbReference>
<reference evidence="4 5" key="1">
    <citation type="journal article" date="2014" name="BMC Genomics">
        <title>Comparative genome sequencing reveals chemotype-specific gene clusters in the toxigenic black mold Stachybotrys.</title>
        <authorList>
            <person name="Semeiks J."/>
            <person name="Borek D."/>
            <person name="Otwinowski Z."/>
            <person name="Grishin N.V."/>
        </authorList>
    </citation>
    <scope>NUCLEOTIDE SEQUENCE [LARGE SCALE GENOMIC DNA]</scope>
    <source>
        <strain evidence="5">CBS 109288 / IBT 7711</strain>
    </source>
</reference>
<organism evidence="4 5">
    <name type="scientific">Stachybotrys chartarum (strain CBS 109288 / IBT 7711)</name>
    <name type="common">Toxic black mold</name>
    <name type="synonym">Stilbospora chartarum</name>
    <dbReference type="NCBI Taxonomy" id="1280523"/>
    <lineage>
        <taxon>Eukaryota</taxon>
        <taxon>Fungi</taxon>
        <taxon>Dikarya</taxon>
        <taxon>Ascomycota</taxon>
        <taxon>Pezizomycotina</taxon>
        <taxon>Sordariomycetes</taxon>
        <taxon>Hypocreomycetidae</taxon>
        <taxon>Hypocreales</taxon>
        <taxon>Stachybotryaceae</taxon>
        <taxon>Stachybotrys</taxon>
    </lineage>
</organism>
<keyword evidence="2" id="KW-1133">Transmembrane helix</keyword>